<feature type="chain" id="PRO_5020368509" evidence="2">
    <location>
        <begin position="19"/>
        <end position="495"/>
    </location>
</feature>
<dbReference type="PANTHER" id="PTHR36842">
    <property type="entry name" value="PROTEIN TOLB HOMOLOG"/>
    <property type="match status" value="1"/>
</dbReference>
<evidence type="ECO:0000256" key="2">
    <source>
        <dbReference type="SAM" id="SignalP"/>
    </source>
</evidence>
<dbReference type="OrthoDB" id="8432779at2"/>
<dbReference type="InterPro" id="IPR011659">
    <property type="entry name" value="WD40"/>
</dbReference>
<dbReference type="Pfam" id="PF07676">
    <property type="entry name" value="PD40"/>
    <property type="match status" value="4"/>
</dbReference>
<comment type="similarity">
    <text evidence="1">Belongs to the TolB family.</text>
</comment>
<dbReference type="RefSeq" id="WP_133991863.1">
    <property type="nucleotide sequence ID" value="NZ_SODV01000001.1"/>
</dbReference>
<keyword evidence="4" id="KW-1185">Reference proteome</keyword>
<dbReference type="Gene3D" id="2.60.120.200">
    <property type="match status" value="1"/>
</dbReference>
<comment type="caution">
    <text evidence="3">The sequence shown here is derived from an EMBL/GenBank/DDBJ whole genome shotgun (WGS) entry which is preliminary data.</text>
</comment>
<reference evidence="3 4" key="1">
    <citation type="submission" date="2019-03" db="EMBL/GenBank/DDBJ databases">
        <title>Genomic Encyclopedia of Type Strains, Phase IV (KMG-IV): sequencing the most valuable type-strain genomes for metagenomic binning, comparative biology and taxonomic classification.</title>
        <authorList>
            <person name="Goeker M."/>
        </authorList>
    </citation>
    <scope>NUCLEOTIDE SEQUENCE [LARGE SCALE GENOMIC DNA]</scope>
    <source>
        <strain evidence="3 4">DSM 100059</strain>
    </source>
</reference>
<proteinExistence type="inferred from homology"/>
<dbReference type="AlphaFoldDB" id="A0A4R8DSI3"/>
<dbReference type="EMBL" id="SODV01000001">
    <property type="protein sequence ID" value="TDX00347.1"/>
    <property type="molecule type" value="Genomic_DNA"/>
</dbReference>
<accession>A0A4R8DSI3</accession>
<keyword evidence="2" id="KW-0732">Signal</keyword>
<dbReference type="InterPro" id="IPR011042">
    <property type="entry name" value="6-blade_b-propeller_TolB-like"/>
</dbReference>
<gene>
    <name evidence="3" type="ORF">EDB95_1369</name>
</gene>
<evidence type="ECO:0000256" key="1">
    <source>
        <dbReference type="ARBA" id="ARBA00009820"/>
    </source>
</evidence>
<dbReference type="Gene3D" id="2.120.10.30">
    <property type="entry name" value="TolB, C-terminal domain"/>
    <property type="match status" value="1"/>
</dbReference>
<protein>
    <submittedName>
        <fullName evidence="3">WD40 repeat protein</fullName>
    </submittedName>
</protein>
<dbReference type="SUPFAM" id="SSF82171">
    <property type="entry name" value="DPP6 N-terminal domain-like"/>
    <property type="match status" value="1"/>
</dbReference>
<dbReference type="Proteomes" id="UP000294498">
    <property type="component" value="Unassembled WGS sequence"/>
</dbReference>
<evidence type="ECO:0000313" key="3">
    <source>
        <dbReference type="EMBL" id="TDX00347.1"/>
    </source>
</evidence>
<organism evidence="3 4">
    <name type="scientific">Dinghuibacter silviterrae</name>
    <dbReference type="NCBI Taxonomy" id="1539049"/>
    <lineage>
        <taxon>Bacteria</taxon>
        <taxon>Pseudomonadati</taxon>
        <taxon>Bacteroidota</taxon>
        <taxon>Chitinophagia</taxon>
        <taxon>Chitinophagales</taxon>
        <taxon>Chitinophagaceae</taxon>
        <taxon>Dinghuibacter</taxon>
    </lineage>
</organism>
<feature type="signal peptide" evidence="2">
    <location>
        <begin position="1"/>
        <end position="18"/>
    </location>
</feature>
<evidence type="ECO:0000313" key="4">
    <source>
        <dbReference type="Proteomes" id="UP000294498"/>
    </source>
</evidence>
<dbReference type="PANTHER" id="PTHR36842:SF1">
    <property type="entry name" value="PROTEIN TOLB"/>
    <property type="match status" value="1"/>
</dbReference>
<sequence length="495" mass="53905">MKTLLVVLLSLLYGAVCAQSIGLFPSNGDVGPVLHPGSAVYDSSAQTYLVSGSGSNIWFTRDEFQYVYTRLKGDFILQARGRFVSKGATAHRKFGWMVRTGLDTGSAMVTAAVHADGLTSLQYRKQTGANVEENRSTLTAADVIQLERQGNRYIMSVARDGGPFVINDVTDLPLGDEVYVGLFVCSHNKDVTERVLFDNVRLIKPAPAGWVPYKDYLGSHIEVLDLGSGRRSVVYSAPVSLQAPNWTLDGRALLYNSSGFIYRLDLSSRTASVLNTGSVHSNNNDHVLSFDGKMLVLSSAGAGGASVVYKVPSTGGDPVQLTPTGPSYGHGWSPDGRYIVFTGQRNGDFDIYRIPATGGAEVRLTTTPGLDDGPEYSPDGQYIYFNSVRSGSMQIWRMRPDGSQPEQLTADTCNNWFPHVSPDGKWVVFISFWPSETRPDDHPFYRHVYLRVMPASGGKPRVIAYVYGGQGTINTPSWAPDSKRIAFVSNSGAIP</sequence>
<name>A0A4R8DSI3_9BACT</name>